<dbReference type="OrthoDB" id="5986113at2759"/>
<gene>
    <name evidence="3" type="ORF">AWC38_SpisGene6638</name>
</gene>
<accession>A0A2B4SJH4</accession>
<dbReference type="InterPro" id="IPR001875">
    <property type="entry name" value="DED_dom"/>
</dbReference>
<dbReference type="EMBL" id="LSMT01000080">
    <property type="protein sequence ID" value="PFX28632.1"/>
    <property type="molecule type" value="Genomic_DNA"/>
</dbReference>
<dbReference type="PANTHER" id="PTHR48169">
    <property type="entry name" value="DED DOMAIN-CONTAINING PROTEIN"/>
    <property type="match status" value="1"/>
</dbReference>
<keyword evidence="4" id="KW-1185">Reference proteome</keyword>
<dbReference type="STRING" id="50429.A0A2B4SJH4"/>
<dbReference type="Pfam" id="PF01335">
    <property type="entry name" value="DED"/>
    <property type="match status" value="1"/>
</dbReference>
<evidence type="ECO:0000259" key="2">
    <source>
        <dbReference type="PROSITE" id="PS50168"/>
    </source>
</evidence>
<dbReference type="PROSITE" id="PS50168">
    <property type="entry name" value="DED"/>
    <property type="match status" value="1"/>
</dbReference>
<evidence type="ECO:0000313" key="4">
    <source>
        <dbReference type="Proteomes" id="UP000225706"/>
    </source>
</evidence>
<dbReference type="SMART" id="SM00031">
    <property type="entry name" value="DED"/>
    <property type="match status" value="1"/>
</dbReference>
<dbReference type="Gene3D" id="3.40.50.410">
    <property type="entry name" value="von Willebrand factor, type A domain"/>
    <property type="match status" value="1"/>
</dbReference>
<dbReference type="Proteomes" id="UP000225706">
    <property type="component" value="Unassembled WGS sequence"/>
</dbReference>
<feature type="domain" description="DED" evidence="2">
    <location>
        <begin position="18"/>
        <end position="96"/>
    </location>
</feature>
<reference evidence="4" key="1">
    <citation type="journal article" date="2017" name="bioRxiv">
        <title>Comparative analysis of the genomes of Stylophora pistillata and Acropora digitifera provides evidence for extensive differences between species of corals.</title>
        <authorList>
            <person name="Voolstra C.R."/>
            <person name="Li Y."/>
            <person name="Liew Y.J."/>
            <person name="Baumgarten S."/>
            <person name="Zoccola D."/>
            <person name="Flot J.-F."/>
            <person name="Tambutte S."/>
            <person name="Allemand D."/>
            <person name="Aranda M."/>
        </authorList>
    </citation>
    <scope>NUCLEOTIDE SEQUENCE [LARGE SCALE GENOMIC DNA]</scope>
</reference>
<sequence>MAHGDSRVVVSGGIILNRFRRFLERLSQEIEQDQFEGLKFLLRGSIPAGYLEECRKPRDLFTKMMQQGLLGEDNLDNLQKLLTDVNRLDLVQRVITYRQSESPGVELVCFSFGMQGADINVKQNLVHNLIDYLGLDPSEIHLEGSEQVGVNWWNVNCRIPKRKEMLDNLRWAAVQKLPWLNHCGVKAVQIGNESQILLQPITRSHTLITPDCNHNDKNLDLILVIDCALSNPVLLGRLKTQLRYLINDIFDSFHLRLALISYQNHKRHPRSGMRSGDLQINNTALVQNFTDRRDIMKEAIENLRRFGSKGTTRGLADGLALAVQLSELGDDINNLKCRKNAIKVCILLPMLEQRTNLEIFECEHGHDVMKLCQQLTKNYVTLHTIVIPQPMPAYLPDLAHDLMTDFFTGISLKTGGKFFQIPDVKFISQVARFTIDANISEEHLFGTA</sequence>
<dbReference type="Gene3D" id="1.10.533.10">
    <property type="entry name" value="Death Domain, Fas"/>
    <property type="match status" value="1"/>
</dbReference>
<dbReference type="PANTHER" id="PTHR48169:SF7">
    <property type="entry name" value="CASPASE 10"/>
    <property type="match status" value="1"/>
</dbReference>
<dbReference type="GO" id="GO:0042981">
    <property type="term" value="P:regulation of apoptotic process"/>
    <property type="evidence" value="ECO:0007669"/>
    <property type="project" value="InterPro"/>
</dbReference>
<dbReference type="InterPro" id="IPR036465">
    <property type="entry name" value="vWFA_dom_sf"/>
</dbReference>
<organism evidence="3 4">
    <name type="scientific">Stylophora pistillata</name>
    <name type="common">Smooth cauliflower coral</name>
    <dbReference type="NCBI Taxonomy" id="50429"/>
    <lineage>
        <taxon>Eukaryota</taxon>
        <taxon>Metazoa</taxon>
        <taxon>Cnidaria</taxon>
        <taxon>Anthozoa</taxon>
        <taxon>Hexacorallia</taxon>
        <taxon>Scleractinia</taxon>
        <taxon>Astrocoeniina</taxon>
        <taxon>Pocilloporidae</taxon>
        <taxon>Stylophora</taxon>
    </lineage>
</organism>
<comment type="caution">
    <text evidence="3">The sequence shown here is derived from an EMBL/GenBank/DDBJ whole genome shotgun (WGS) entry which is preliminary data.</text>
</comment>
<keyword evidence="1" id="KW-0053">Apoptosis</keyword>
<dbReference type="SUPFAM" id="SSF47986">
    <property type="entry name" value="DEATH domain"/>
    <property type="match status" value="1"/>
</dbReference>
<evidence type="ECO:0000256" key="1">
    <source>
        <dbReference type="ARBA" id="ARBA00022703"/>
    </source>
</evidence>
<proteinExistence type="predicted"/>
<dbReference type="SUPFAM" id="SSF53300">
    <property type="entry name" value="vWA-like"/>
    <property type="match status" value="1"/>
</dbReference>
<dbReference type="AlphaFoldDB" id="A0A2B4SJH4"/>
<dbReference type="GO" id="GO:0006915">
    <property type="term" value="P:apoptotic process"/>
    <property type="evidence" value="ECO:0007669"/>
    <property type="project" value="UniProtKB-KW"/>
</dbReference>
<protein>
    <recommendedName>
        <fullName evidence="2">DED domain-containing protein</fullName>
    </recommendedName>
</protein>
<dbReference type="CDD" id="cd00045">
    <property type="entry name" value="DED"/>
    <property type="match status" value="1"/>
</dbReference>
<name>A0A2B4SJH4_STYPI</name>
<evidence type="ECO:0000313" key="3">
    <source>
        <dbReference type="EMBL" id="PFX28632.1"/>
    </source>
</evidence>
<dbReference type="InterPro" id="IPR011029">
    <property type="entry name" value="DEATH-like_dom_sf"/>
</dbReference>